<name>A0ABY2S701_9PSEU</name>
<sequence>MQDLAQRGASIDLDGVHLSYGDTAVLRDIDLRIKGGEFMTLLGPSGSGKSTLLNLMGGFARANAGEVRVNGAQIDHLPPNRRDMGMVYQNYALFPHMTIADNIAYPLKRRKMSKSDRAALVRAALAMVDLHGFADRRPSQLSGGQQQRVAVARAIVFRPQILLMDEPLGALDKRLRDEMQSELRQLHEEVGSTVVFVTHDQEEAMVMSDRIAVMNGGRVEQVGTPHELYSRPRTTFVATFLGESTMLRGTVHAVGGQSIFHYRDTRVPVDGHDVTGSGTLLLRPEQIELSEDKPLRSTNVLEVRIENVESLGPTRRTKVTLPDGASGIVREPGSKTSRLRPGDTAWMSWQVGASWVVPEAQEECPHE</sequence>
<keyword evidence="2 7" id="KW-1003">Cell membrane</keyword>
<dbReference type="EMBL" id="SWMS01000004">
    <property type="protein sequence ID" value="TKG71693.1"/>
    <property type="molecule type" value="Genomic_DNA"/>
</dbReference>
<keyword evidence="4 7" id="KW-0067">ATP-binding</keyword>
<evidence type="ECO:0000256" key="1">
    <source>
        <dbReference type="ARBA" id="ARBA00022448"/>
    </source>
</evidence>
<evidence type="ECO:0000256" key="8">
    <source>
        <dbReference type="SAM" id="MobiDB-lite"/>
    </source>
</evidence>
<keyword evidence="1 7" id="KW-0813">Transport</keyword>
<evidence type="ECO:0000256" key="4">
    <source>
        <dbReference type="ARBA" id="ARBA00022840"/>
    </source>
</evidence>
<dbReference type="PANTHER" id="PTHR42781:SF4">
    <property type="entry name" value="SPERMIDINE_PUTRESCINE IMPORT ATP-BINDING PROTEIN POTA"/>
    <property type="match status" value="1"/>
</dbReference>
<evidence type="ECO:0000256" key="5">
    <source>
        <dbReference type="ARBA" id="ARBA00022967"/>
    </source>
</evidence>
<dbReference type="EC" id="7.6.2.11" evidence="7"/>
<comment type="subunit">
    <text evidence="7">The complex is composed of two ATP-binding proteins (PotA), two transmembrane proteins (PotB and PotC) and a solute-binding protein (PotD).</text>
</comment>
<dbReference type="PROSITE" id="PS50893">
    <property type="entry name" value="ABC_TRANSPORTER_2"/>
    <property type="match status" value="1"/>
</dbReference>
<protein>
    <recommendedName>
        <fullName evidence="7">Spermidine/putrescine import ATP-binding protein PotA</fullName>
        <ecNumber evidence="7">7.6.2.11</ecNumber>
    </recommendedName>
</protein>
<comment type="function">
    <text evidence="7">Part of the ABC transporter complex PotABCD involved in spermidine/putrescine import. Responsible for energy coupling to the transport system.</text>
</comment>
<comment type="catalytic activity">
    <reaction evidence="7">
        <text>ATP + H2O + polyamine-[polyamine-binding protein]Side 1 = ADP + phosphate + polyamineSide 2 + [polyamine-binding protein]Side 1.</text>
        <dbReference type="EC" id="7.6.2.11"/>
    </reaction>
</comment>
<dbReference type="InterPro" id="IPR008995">
    <property type="entry name" value="Mo/tungstate-bd_C_term_dom"/>
</dbReference>
<comment type="similarity">
    <text evidence="7">Belongs to the ABC transporter superfamily. Spermidine/putrescine importer (TC 3.A.1.11.1) family.</text>
</comment>
<evidence type="ECO:0000259" key="9">
    <source>
        <dbReference type="PROSITE" id="PS50893"/>
    </source>
</evidence>
<dbReference type="InterPro" id="IPR003439">
    <property type="entry name" value="ABC_transporter-like_ATP-bd"/>
</dbReference>
<dbReference type="InterPro" id="IPR050093">
    <property type="entry name" value="ABC_SmlMolc_Importer"/>
</dbReference>
<accession>A0ABY2S701</accession>
<dbReference type="Proteomes" id="UP000309992">
    <property type="component" value="Unassembled WGS sequence"/>
</dbReference>
<evidence type="ECO:0000256" key="7">
    <source>
        <dbReference type="RuleBase" id="RU364083"/>
    </source>
</evidence>
<feature type="region of interest" description="Disordered" evidence="8">
    <location>
        <begin position="317"/>
        <end position="339"/>
    </location>
</feature>
<comment type="caution">
    <text evidence="10">The sequence shown here is derived from an EMBL/GenBank/DDBJ whole genome shotgun (WGS) entry which is preliminary data.</text>
</comment>
<dbReference type="PANTHER" id="PTHR42781">
    <property type="entry name" value="SPERMIDINE/PUTRESCINE IMPORT ATP-BINDING PROTEIN POTA"/>
    <property type="match status" value="1"/>
</dbReference>
<evidence type="ECO:0000256" key="2">
    <source>
        <dbReference type="ARBA" id="ARBA00022475"/>
    </source>
</evidence>
<dbReference type="InterPro" id="IPR027417">
    <property type="entry name" value="P-loop_NTPase"/>
</dbReference>
<dbReference type="Pfam" id="PF08402">
    <property type="entry name" value="TOBE_2"/>
    <property type="match status" value="1"/>
</dbReference>
<proteinExistence type="inferred from homology"/>
<dbReference type="InterPro" id="IPR013611">
    <property type="entry name" value="Transp-assoc_OB_typ2"/>
</dbReference>
<keyword evidence="3 7" id="KW-0547">Nucleotide-binding</keyword>
<gene>
    <name evidence="7" type="primary">potA</name>
    <name evidence="10" type="ORF">FCN18_09250</name>
</gene>
<evidence type="ECO:0000256" key="6">
    <source>
        <dbReference type="ARBA" id="ARBA00023136"/>
    </source>
</evidence>
<dbReference type="PROSITE" id="PS00211">
    <property type="entry name" value="ABC_TRANSPORTER_1"/>
    <property type="match status" value="1"/>
</dbReference>
<dbReference type="SUPFAM" id="SSF52540">
    <property type="entry name" value="P-loop containing nucleoside triphosphate hydrolases"/>
    <property type="match status" value="1"/>
</dbReference>
<dbReference type="InterPro" id="IPR005893">
    <property type="entry name" value="PotA-like"/>
</dbReference>
<keyword evidence="5 7" id="KW-1278">Translocase</keyword>
<reference evidence="10 11" key="1">
    <citation type="journal article" date="2015" name="Antonie Van Leeuwenhoek">
        <title>Prauserella endophytica sp. nov., an endophytic actinobacterium isolated from Tamarix taklamakanensis.</title>
        <authorList>
            <person name="Liu J.M."/>
            <person name="Habden X."/>
            <person name="Guo L."/>
            <person name="Tuo L."/>
            <person name="Jiang Z.K."/>
            <person name="Liu S.W."/>
            <person name="Liu X.F."/>
            <person name="Chen L."/>
            <person name="Li R.F."/>
            <person name="Zhang Y.Q."/>
            <person name="Sun C.H."/>
        </authorList>
    </citation>
    <scope>NUCLEOTIDE SEQUENCE [LARGE SCALE GENOMIC DNA]</scope>
    <source>
        <strain evidence="10 11">CGMCC 4.7182</strain>
    </source>
</reference>
<feature type="domain" description="ABC transporter" evidence="9">
    <location>
        <begin position="11"/>
        <end position="241"/>
    </location>
</feature>
<dbReference type="Gene3D" id="3.40.50.300">
    <property type="entry name" value="P-loop containing nucleotide triphosphate hydrolases"/>
    <property type="match status" value="1"/>
</dbReference>
<keyword evidence="11" id="KW-1185">Reference proteome</keyword>
<dbReference type="GO" id="GO:0005524">
    <property type="term" value="F:ATP binding"/>
    <property type="evidence" value="ECO:0007669"/>
    <property type="project" value="UniProtKB-KW"/>
</dbReference>
<dbReference type="SMART" id="SM00382">
    <property type="entry name" value="AAA"/>
    <property type="match status" value="1"/>
</dbReference>
<dbReference type="NCBIfam" id="TIGR01187">
    <property type="entry name" value="potA"/>
    <property type="match status" value="1"/>
</dbReference>
<dbReference type="RefSeq" id="WP_137094469.1">
    <property type="nucleotide sequence ID" value="NZ_SWMS01000004.1"/>
</dbReference>
<evidence type="ECO:0000313" key="11">
    <source>
        <dbReference type="Proteomes" id="UP000309992"/>
    </source>
</evidence>
<keyword evidence="6 7" id="KW-0472">Membrane</keyword>
<dbReference type="SUPFAM" id="SSF50331">
    <property type="entry name" value="MOP-like"/>
    <property type="match status" value="1"/>
</dbReference>
<dbReference type="InterPro" id="IPR003593">
    <property type="entry name" value="AAA+_ATPase"/>
</dbReference>
<evidence type="ECO:0000313" key="10">
    <source>
        <dbReference type="EMBL" id="TKG71693.1"/>
    </source>
</evidence>
<dbReference type="Pfam" id="PF00005">
    <property type="entry name" value="ABC_tran"/>
    <property type="match status" value="1"/>
</dbReference>
<evidence type="ECO:0000256" key="3">
    <source>
        <dbReference type="ARBA" id="ARBA00022741"/>
    </source>
</evidence>
<organism evidence="10 11">
    <name type="scientific">Prauserella endophytica</name>
    <dbReference type="NCBI Taxonomy" id="1592324"/>
    <lineage>
        <taxon>Bacteria</taxon>
        <taxon>Bacillati</taxon>
        <taxon>Actinomycetota</taxon>
        <taxon>Actinomycetes</taxon>
        <taxon>Pseudonocardiales</taxon>
        <taxon>Pseudonocardiaceae</taxon>
        <taxon>Prauserella</taxon>
        <taxon>Prauserella coralliicola group</taxon>
    </lineage>
</organism>
<dbReference type="InterPro" id="IPR017871">
    <property type="entry name" value="ABC_transporter-like_CS"/>
</dbReference>
<dbReference type="Gene3D" id="2.40.50.100">
    <property type="match status" value="1"/>
</dbReference>